<dbReference type="InterPro" id="IPR051260">
    <property type="entry name" value="Diverse_substr_monoxygenases"/>
</dbReference>
<organism evidence="8 9">
    <name type="scientific">Leucothrix arctica</name>
    <dbReference type="NCBI Taxonomy" id="1481894"/>
    <lineage>
        <taxon>Bacteria</taxon>
        <taxon>Pseudomonadati</taxon>
        <taxon>Pseudomonadota</taxon>
        <taxon>Gammaproteobacteria</taxon>
        <taxon>Thiotrichales</taxon>
        <taxon>Thiotrichaceae</taxon>
        <taxon>Leucothrix</taxon>
    </lineage>
</organism>
<dbReference type="AlphaFoldDB" id="A0A317CG19"/>
<dbReference type="GO" id="GO:0016705">
    <property type="term" value="F:oxidoreductase activity, acting on paired donors, with incorporation or reduction of molecular oxygen"/>
    <property type="evidence" value="ECO:0007669"/>
    <property type="project" value="InterPro"/>
</dbReference>
<proteinExistence type="inferred from homology"/>
<dbReference type="Gene3D" id="3.20.20.30">
    <property type="entry name" value="Luciferase-like domain"/>
    <property type="match status" value="1"/>
</dbReference>
<accession>A0A317CG19</accession>
<dbReference type="SUPFAM" id="SSF51679">
    <property type="entry name" value="Bacterial luciferase-like"/>
    <property type="match status" value="1"/>
</dbReference>
<dbReference type="InterPro" id="IPR016215">
    <property type="entry name" value="NTA_MOA"/>
</dbReference>
<sequence>MNTKTRQLCVGMSLATTWLSGNAWRRNDSRVEDIFNIDYYIELANKAEQAKMDFVFCPDSLYLDPTVLAHSAGFSGLDPTLLLTAIAHSTHSIGLLTTASTTFYEPYIVARQLQSLHYISKGRAGWNVVTGLEGHENFGLPNMPDTDTRYARADEFTAAVQQLWHSFPSEALKQDREQGQYADPSLIQPANYHGKHLSTKGPLSLPSHPAGDIPFFQAGASDKGKAFAAKIAAGSFAATPDKNSAKTLRSELRERATAMGRNPNDIRILPGLNLYLAPTHEQAQALYQATRTDKMRERQRAFISTSLGLNLTNVSDDDLISASMMGEMGSVRSKSHSLLVRRLVHRETMTLKALLNRSEVSASGHWQIVGTVDDALRCIIEWAEAGAIDGFIALPGGSEECFNLVCQQLMPALANQGWFRREYTGATFLSHLQEGNSQN</sequence>
<keyword evidence="1 6" id="KW-0285">Flavoprotein</keyword>
<evidence type="ECO:0000256" key="1">
    <source>
        <dbReference type="ARBA" id="ARBA00022630"/>
    </source>
</evidence>
<gene>
    <name evidence="8" type="ORF">DKT75_12495</name>
</gene>
<feature type="binding site" evidence="6">
    <location>
        <position position="150"/>
    </location>
    <ligand>
        <name>FMN</name>
        <dbReference type="ChEBI" id="CHEBI:58210"/>
    </ligand>
</feature>
<comment type="similarity">
    <text evidence="5">Belongs to the NtaA/SnaA/DszA monooxygenase family.</text>
</comment>
<keyword evidence="9" id="KW-1185">Reference proteome</keyword>
<dbReference type="EMBL" id="QGKL01000035">
    <property type="protein sequence ID" value="PWQ95162.1"/>
    <property type="molecule type" value="Genomic_DNA"/>
</dbReference>
<feature type="binding site" evidence="6">
    <location>
        <position position="98"/>
    </location>
    <ligand>
        <name>FMN</name>
        <dbReference type="ChEBI" id="CHEBI:58210"/>
    </ligand>
</feature>
<evidence type="ECO:0000313" key="8">
    <source>
        <dbReference type="EMBL" id="PWQ95162.1"/>
    </source>
</evidence>
<evidence type="ECO:0000256" key="5">
    <source>
        <dbReference type="ARBA" id="ARBA00033748"/>
    </source>
</evidence>
<feature type="binding site" evidence="6">
    <location>
        <position position="59"/>
    </location>
    <ligand>
        <name>FMN</name>
        <dbReference type="ChEBI" id="CHEBI:58210"/>
    </ligand>
</feature>
<comment type="caution">
    <text evidence="8">The sequence shown here is derived from an EMBL/GenBank/DDBJ whole genome shotgun (WGS) entry which is preliminary data.</text>
</comment>
<evidence type="ECO:0000313" key="9">
    <source>
        <dbReference type="Proteomes" id="UP000245506"/>
    </source>
</evidence>
<evidence type="ECO:0000256" key="3">
    <source>
        <dbReference type="ARBA" id="ARBA00023002"/>
    </source>
</evidence>
<dbReference type="InterPro" id="IPR036661">
    <property type="entry name" value="Luciferase-like_sf"/>
</dbReference>
<protein>
    <submittedName>
        <fullName evidence="8">LLM class flavin-dependent oxidoreductase</fullName>
    </submittedName>
</protein>
<dbReference type="InterPro" id="IPR011251">
    <property type="entry name" value="Luciferase-like_dom"/>
</dbReference>
<dbReference type="GO" id="GO:0004497">
    <property type="term" value="F:monooxygenase activity"/>
    <property type="evidence" value="ECO:0007669"/>
    <property type="project" value="UniProtKB-KW"/>
</dbReference>
<dbReference type="Proteomes" id="UP000245506">
    <property type="component" value="Unassembled WGS sequence"/>
</dbReference>
<evidence type="ECO:0000259" key="7">
    <source>
        <dbReference type="Pfam" id="PF00296"/>
    </source>
</evidence>
<feature type="domain" description="Luciferase-like" evidence="7">
    <location>
        <begin position="31"/>
        <end position="295"/>
    </location>
</feature>
<evidence type="ECO:0000256" key="4">
    <source>
        <dbReference type="ARBA" id="ARBA00023033"/>
    </source>
</evidence>
<evidence type="ECO:0000256" key="6">
    <source>
        <dbReference type="PIRSR" id="PIRSR000337-1"/>
    </source>
</evidence>
<keyword evidence="2 6" id="KW-0288">FMN</keyword>
<dbReference type="Pfam" id="PF00296">
    <property type="entry name" value="Bac_luciferase"/>
    <property type="match status" value="1"/>
</dbReference>
<dbReference type="NCBIfam" id="TIGR03860">
    <property type="entry name" value="FMN_nitrolo"/>
    <property type="match status" value="1"/>
</dbReference>
<name>A0A317CG19_9GAMM</name>
<dbReference type="PIRSF" id="PIRSF000337">
    <property type="entry name" value="NTA_MOA"/>
    <property type="match status" value="1"/>
</dbReference>
<keyword evidence="4" id="KW-0503">Monooxygenase</keyword>
<evidence type="ECO:0000256" key="2">
    <source>
        <dbReference type="ARBA" id="ARBA00022643"/>
    </source>
</evidence>
<dbReference type="PANTHER" id="PTHR30011:SF16">
    <property type="entry name" value="C2H2 FINGER DOMAIN TRANSCRIPTION FACTOR (EUROFUNG)-RELATED"/>
    <property type="match status" value="1"/>
</dbReference>
<feature type="binding site" evidence="6">
    <location>
        <position position="221"/>
    </location>
    <ligand>
        <name>FMN</name>
        <dbReference type="ChEBI" id="CHEBI:58210"/>
    </ligand>
</feature>
<keyword evidence="3" id="KW-0560">Oxidoreductase</keyword>
<dbReference type="PANTHER" id="PTHR30011">
    <property type="entry name" value="ALKANESULFONATE MONOOXYGENASE-RELATED"/>
    <property type="match status" value="1"/>
</dbReference>
<reference evidence="8 9" key="1">
    <citation type="submission" date="2018-05" db="EMBL/GenBank/DDBJ databases">
        <title>Leucothrix arctica sp. nov., isolated from Arctic seawater.</title>
        <authorList>
            <person name="Choi A."/>
            <person name="Baek K."/>
        </authorList>
    </citation>
    <scope>NUCLEOTIDE SEQUENCE [LARGE SCALE GENOMIC DNA]</scope>
    <source>
        <strain evidence="8 9">IMCC9719</strain>
    </source>
</reference>
<dbReference type="OrthoDB" id="6133319at2"/>